<keyword evidence="1" id="KW-1185">Reference proteome</keyword>
<reference evidence="1" key="1">
    <citation type="journal article" date="2014" name="Nat. Commun.">
        <title>The tobacco genome sequence and its comparison with those of tomato and potato.</title>
        <authorList>
            <person name="Sierro N."/>
            <person name="Battey J.N."/>
            <person name="Ouadi S."/>
            <person name="Bakaher N."/>
            <person name="Bovet L."/>
            <person name="Willig A."/>
            <person name="Goepfert S."/>
            <person name="Peitsch M.C."/>
            <person name="Ivanov N.V."/>
        </authorList>
    </citation>
    <scope>NUCLEOTIDE SEQUENCE [LARGE SCALE GENOMIC DNA]</scope>
</reference>
<accession>A0AC58S9G1</accession>
<sequence>MGGWRSSGNASAMWKTTANCVREAARDVLGVSKGFSCGHKGDWWWNEVVQGKVKAKKAASLKLVRSTGEDERRTNRERYKVVRKEAKSVVMEAKTAAFDHLHEELGYKGGDKKLF</sequence>
<dbReference type="RefSeq" id="XP_075081604.1">
    <property type="nucleotide sequence ID" value="XM_075225503.1"/>
</dbReference>
<evidence type="ECO:0000313" key="1">
    <source>
        <dbReference type="Proteomes" id="UP000790787"/>
    </source>
</evidence>
<proteinExistence type="predicted"/>
<organism evidence="1 2">
    <name type="scientific">Nicotiana tabacum</name>
    <name type="common">Common tobacco</name>
    <dbReference type="NCBI Taxonomy" id="4097"/>
    <lineage>
        <taxon>Eukaryota</taxon>
        <taxon>Viridiplantae</taxon>
        <taxon>Streptophyta</taxon>
        <taxon>Embryophyta</taxon>
        <taxon>Tracheophyta</taxon>
        <taxon>Spermatophyta</taxon>
        <taxon>Magnoliopsida</taxon>
        <taxon>eudicotyledons</taxon>
        <taxon>Gunneridae</taxon>
        <taxon>Pentapetalae</taxon>
        <taxon>asterids</taxon>
        <taxon>lamiids</taxon>
        <taxon>Solanales</taxon>
        <taxon>Solanaceae</taxon>
        <taxon>Nicotianoideae</taxon>
        <taxon>Nicotianeae</taxon>
        <taxon>Nicotiana</taxon>
    </lineage>
</organism>
<protein>
    <submittedName>
        <fullName evidence="2">Uncharacterized protein LOC142166379</fullName>
    </submittedName>
</protein>
<dbReference type="Proteomes" id="UP000790787">
    <property type="component" value="Chromosome 2"/>
</dbReference>
<gene>
    <name evidence="2" type="primary">LOC142166379</name>
</gene>
<evidence type="ECO:0000313" key="2">
    <source>
        <dbReference type="RefSeq" id="XP_075081604.1"/>
    </source>
</evidence>
<name>A0AC58S9G1_TOBAC</name>
<reference evidence="2" key="2">
    <citation type="submission" date="2025-08" db="UniProtKB">
        <authorList>
            <consortium name="RefSeq"/>
        </authorList>
    </citation>
    <scope>IDENTIFICATION</scope>
    <source>
        <tissue evidence="2">Leaf</tissue>
    </source>
</reference>